<dbReference type="EMBL" id="BAAADG010000005">
    <property type="protein sequence ID" value="GAA0226588.1"/>
    <property type="molecule type" value="Genomic_DNA"/>
</dbReference>
<evidence type="ECO:0000313" key="2">
    <source>
        <dbReference type="Proteomes" id="UP001501476"/>
    </source>
</evidence>
<proteinExistence type="predicted"/>
<dbReference type="Proteomes" id="UP001501476">
    <property type="component" value="Unassembled WGS sequence"/>
</dbReference>
<dbReference type="InterPro" id="IPR036388">
    <property type="entry name" value="WH-like_DNA-bd_sf"/>
</dbReference>
<comment type="caution">
    <text evidence="1">The sequence shown here is derived from an EMBL/GenBank/DDBJ whole genome shotgun (WGS) entry which is preliminary data.</text>
</comment>
<evidence type="ECO:0000313" key="1">
    <source>
        <dbReference type="EMBL" id="GAA0226588.1"/>
    </source>
</evidence>
<keyword evidence="2" id="KW-1185">Reference proteome</keyword>
<organism evidence="1 2">
    <name type="scientific">Methylophaga marina</name>
    <dbReference type="NCBI Taxonomy" id="45495"/>
    <lineage>
        <taxon>Bacteria</taxon>
        <taxon>Pseudomonadati</taxon>
        <taxon>Pseudomonadota</taxon>
        <taxon>Gammaproteobacteria</taxon>
        <taxon>Thiotrichales</taxon>
        <taxon>Piscirickettsiaceae</taxon>
        <taxon>Methylophaga</taxon>
    </lineage>
</organism>
<protein>
    <submittedName>
        <fullName evidence="1">Winged helix-turn-helix domain-containing protein</fullName>
    </submittedName>
</protein>
<accession>A0ABN0TP47</accession>
<dbReference type="Gene3D" id="1.10.10.10">
    <property type="entry name" value="Winged helix-like DNA-binding domain superfamily/Winged helix DNA-binding domain"/>
    <property type="match status" value="1"/>
</dbReference>
<name>A0ABN0TP47_9GAMM</name>
<gene>
    <name evidence="1" type="ORF">GCM10008964_17680</name>
</gene>
<dbReference type="InterPro" id="IPR019707">
    <property type="entry name" value="DUF2582"/>
</dbReference>
<sequence length="66" mass="7472">MMNDEIGEAAGVVWTFLNAKGETSASRICKETKLEAKLFQRAVGWLAKENKLLIKQQGRTEYLSLR</sequence>
<reference evidence="1 2" key="1">
    <citation type="journal article" date="2019" name="Int. J. Syst. Evol. Microbiol.">
        <title>The Global Catalogue of Microorganisms (GCM) 10K type strain sequencing project: providing services to taxonomists for standard genome sequencing and annotation.</title>
        <authorList>
            <consortium name="The Broad Institute Genomics Platform"/>
            <consortium name="The Broad Institute Genome Sequencing Center for Infectious Disease"/>
            <person name="Wu L."/>
            <person name="Ma J."/>
        </authorList>
    </citation>
    <scope>NUCLEOTIDE SEQUENCE [LARGE SCALE GENOMIC DNA]</scope>
    <source>
        <strain evidence="1 2">JCM 6886</strain>
    </source>
</reference>
<dbReference type="RefSeq" id="WP_286303828.1">
    <property type="nucleotide sequence ID" value="NZ_AP027741.1"/>
</dbReference>
<dbReference type="Pfam" id="PF10771">
    <property type="entry name" value="DUF2582"/>
    <property type="match status" value="1"/>
</dbReference>